<accession>X1TWL9</accession>
<evidence type="ECO:0000256" key="1">
    <source>
        <dbReference type="SAM" id="MobiDB-lite"/>
    </source>
</evidence>
<gene>
    <name evidence="2" type="ORF">S12H4_50895</name>
</gene>
<sequence length="227" mass="24434">MPKLELEETPPVAGEKKESCEDTTGGNFYGGKTRWMAQSFTPLEPYPVGKVTLWLCRNGLPGIVTVGIRNTDGEGHPTGGDLTSGQIAGDLLPETPNFAWVDIKIDPYDLSPDTLYAAVTRSPTAGAINQLLSRRSVNNTCYPRGVALVSTNSGVSFDAQAWDAAFQVWSAEQAGEYLKAGILHVRHPALLAIVHKRGELIVSEYDTLSSLDKEYLTGQVGLDVEAG</sequence>
<name>X1TWL9_9ZZZZ</name>
<dbReference type="AlphaFoldDB" id="X1TWL9"/>
<organism evidence="2">
    <name type="scientific">marine sediment metagenome</name>
    <dbReference type="NCBI Taxonomy" id="412755"/>
    <lineage>
        <taxon>unclassified sequences</taxon>
        <taxon>metagenomes</taxon>
        <taxon>ecological metagenomes</taxon>
    </lineage>
</organism>
<feature type="region of interest" description="Disordered" evidence="1">
    <location>
        <begin position="1"/>
        <end position="24"/>
    </location>
</feature>
<comment type="caution">
    <text evidence="2">The sequence shown here is derived from an EMBL/GenBank/DDBJ whole genome shotgun (WGS) entry which is preliminary data.</text>
</comment>
<dbReference type="EMBL" id="BARW01032107">
    <property type="protein sequence ID" value="GAJ09649.1"/>
    <property type="molecule type" value="Genomic_DNA"/>
</dbReference>
<feature type="non-terminal residue" evidence="2">
    <location>
        <position position="227"/>
    </location>
</feature>
<reference evidence="2" key="1">
    <citation type="journal article" date="2014" name="Front. Microbiol.">
        <title>High frequency of phylogenetically diverse reductive dehalogenase-homologous genes in deep subseafloor sedimentary metagenomes.</title>
        <authorList>
            <person name="Kawai M."/>
            <person name="Futagami T."/>
            <person name="Toyoda A."/>
            <person name="Takaki Y."/>
            <person name="Nishi S."/>
            <person name="Hori S."/>
            <person name="Arai W."/>
            <person name="Tsubouchi T."/>
            <person name="Morono Y."/>
            <person name="Uchiyama I."/>
            <person name="Ito T."/>
            <person name="Fujiyama A."/>
            <person name="Inagaki F."/>
            <person name="Takami H."/>
        </authorList>
    </citation>
    <scope>NUCLEOTIDE SEQUENCE</scope>
    <source>
        <strain evidence="2">Expedition CK06-06</strain>
    </source>
</reference>
<protein>
    <submittedName>
        <fullName evidence="2">Uncharacterized protein</fullName>
    </submittedName>
</protein>
<evidence type="ECO:0000313" key="2">
    <source>
        <dbReference type="EMBL" id="GAJ09649.1"/>
    </source>
</evidence>
<proteinExistence type="predicted"/>